<comment type="subunit">
    <text evidence="14">Homohexamer.</text>
</comment>
<keyword evidence="10 14" id="KW-1133">Transmembrane helix</keyword>
<evidence type="ECO:0000259" key="17">
    <source>
        <dbReference type="SMART" id="SM00382"/>
    </source>
</evidence>
<dbReference type="InterPro" id="IPR011546">
    <property type="entry name" value="Pept_M41_FtsH_extracell"/>
</dbReference>
<dbReference type="SUPFAM" id="SSF140990">
    <property type="entry name" value="FtsH protease domain-like"/>
    <property type="match status" value="1"/>
</dbReference>
<evidence type="ECO:0000256" key="9">
    <source>
        <dbReference type="ARBA" id="ARBA00022840"/>
    </source>
</evidence>
<dbReference type="GO" id="GO:0004222">
    <property type="term" value="F:metalloendopeptidase activity"/>
    <property type="evidence" value="ECO:0007669"/>
    <property type="project" value="InterPro"/>
</dbReference>
<accession>A0A1C0YYF2</accession>
<dbReference type="Pfam" id="PF06480">
    <property type="entry name" value="FtsH_ext"/>
    <property type="match status" value="1"/>
</dbReference>
<gene>
    <name evidence="14" type="primary">ftsH</name>
    <name evidence="18" type="ORF">A6K76_07570</name>
</gene>
<evidence type="ECO:0000256" key="16">
    <source>
        <dbReference type="SAM" id="MobiDB-lite"/>
    </source>
</evidence>
<protein>
    <recommendedName>
        <fullName evidence="14">ATP-dependent zinc metalloprotease FtsH</fullName>
        <ecNumber evidence="14">3.4.24.-</ecNumber>
    </recommendedName>
</protein>
<keyword evidence="9 14" id="KW-0067">ATP-binding</keyword>
<keyword evidence="19" id="KW-1185">Reference proteome</keyword>
<dbReference type="PANTHER" id="PTHR23076:SF113">
    <property type="entry name" value="ATP-DEPENDENT ZINC METALLOPROTEASE FTSH 1, CHLOROPLASTIC-RELATED"/>
    <property type="match status" value="1"/>
</dbReference>
<evidence type="ECO:0000256" key="5">
    <source>
        <dbReference type="ARBA" id="ARBA00022723"/>
    </source>
</evidence>
<evidence type="ECO:0000313" key="19">
    <source>
        <dbReference type="Proteomes" id="UP000093482"/>
    </source>
</evidence>
<dbReference type="EMBL" id="MATO01000018">
    <property type="protein sequence ID" value="OCS92228.1"/>
    <property type="molecule type" value="Genomic_DNA"/>
</dbReference>
<feature type="binding site" evidence="14">
    <location>
        <position position="430"/>
    </location>
    <ligand>
        <name>Zn(2+)</name>
        <dbReference type="ChEBI" id="CHEBI:29105"/>
        <note>catalytic</note>
    </ligand>
</feature>
<evidence type="ECO:0000256" key="6">
    <source>
        <dbReference type="ARBA" id="ARBA00022741"/>
    </source>
</evidence>
<dbReference type="GO" id="GO:0016887">
    <property type="term" value="F:ATP hydrolysis activity"/>
    <property type="evidence" value="ECO:0007669"/>
    <property type="project" value="UniProtKB-UniRule"/>
</dbReference>
<dbReference type="InterPro" id="IPR037219">
    <property type="entry name" value="Peptidase_M41-like"/>
</dbReference>
<keyword evidence="18" id="KW-0132">Cell division</keyword>
<organism evidence="18 19">
    <name type="scientific">Caryophanon latum</name>
    <dbReference type="NCBI Taxonomy" id="33977"/>
    <lineage>
        <taxon>Bacteria</taxon>
        <taxon>Bacillati</taxon>
        <taxon>Bacillota</taxon>
        <taxon>Bacilli</taxon>
        <taxon>Bacillales</taxon>
        <taxon>Caryophanaceae</taxon>
        <taxon>Caryophanon</taxon>
    </lineage>
</organism>
<dbReference type="GO" id="GO:0030163">
    <property type="term" value="P:protein catabolic process"/>
    <property type="evidence" value="ECO:0007669"/>
    <property type="project" value="UniProtKB-UniRule"/>
</dbReference>
<dbReference type="NCBIfam" id="TIGR01241">
    <property type="entry name" value="FtsH_fam"/>
    <property type="match status" value="1"/>
</dbReference>
<evidence type="ECO:0000256" key="7">
    <source>
        <dbReference type="ARBA" id="ARBA00022801"/>
    </source>
</evidence>
<keyword evidence="18" id="KW-0131">Cell cycle</keyword>
<dbReference type="Pfam" id="PF00004">
    <property type="entry name" value="AAA"/>
    <property type="match status" value="1"/>
</dbReference>
<evidence type="ECO:0000313" key="18">
    <source>
        <dbReference type="EMBL" id="OCS92228.1"/>
    </source>
</evidence>
<dbReference type="PANTHER" id="PTHR23076">
    <property type="entry name" value="METALLOPROTEASE M41 FTSH"/>
    <property type="match status" value="1"/>
</dbReference>
<dbReference type="GO" id="GO:0004176">
    <property type="term" value="F:ATP-dependent peptidase activity"/>
    <property type="evidence" value="ECO:0007669"/>
    <property type="project" value="InterPro"/>
</dbReference>
<dbReference type="InterPro" id="IPR027417">
    <property type="entry name" value="P-loop_NTPase"/>
</dbReference>
<dbReference type="Pfam" id="PF01434">
    <property type="entry name" value="Peptidase_M41"/>
    <property type="match status" value="1"/>
</dbReference>
<dbReference type="GO" id="GO:0008270">
    <property type="term" value="F:zinc ion binding"/>
    <property type="evidence" value="ECO:0007669"/>
    <property type="project" value="UniProtKB-UniRule"/>
</dbReference>
<proteinExistence type="inferred from homology"/>
<dbReference type="InterPro" id="IPR000642">
    <property type="entry name" value="Peptidase_M41"/>
</dbReference>
<evidence type="ECO:0000256" key="11">
    <source>
        <dbReference type="ARBA" id="ARBA00023049"/>
    </source>
</evidence>
<feature type="binding site" evidence="14">
    <location>
        <position position="502"/>
    </location>
    <ligand>
        <name>Zn(2+)</name>
        <dbReference type="ChEBI" id="CHEBI:29105"/>
        <note>catalytic</note>
    </ligand>
</feature>
<dbReference type="RefSeq" id="WP_066462788.1">
    <property type="nucleotide sequence ID" value="NZ_MATO01000018.1"/>
</dbReference>
<feature type="region of interest" description="Disordered" evidence="16">
    <location>
        <begin position="630"/>
        <end position="669"/>
    </location>
</feature>
<comment type="similarity">
    <text evidence="2 14">In the C-terminal section; belongs to the peptidase M41 family.</text>
</comment>
<evidence type="ECO:0000256" key="2">
    <source>
        <dbReference type="ARBA" id="ARBA00010044"/>
    </source>
</evidence>
<comment type="function">
    <text evidence="14">Acts as a processive, ATP-dependent zinc metallopeptidase for both cytoplasmic and membrane proteins. Plays a role in the quality control of integral membrane proteins.</text>
</comment>
<dbReference type="GO" id="GO:0005524">
    <property type="term" value="F:ATP binding"/>
    <property type="evidence" value="ECO:0007669"/>
    <property type="project" value="UniProtKB-UniRule"/>
</dbReference>
<keyword evidence="6 14" id="KW-0547">Nucleotide-binding</keyword>
<keyword evidence="7 14" id="KW-0378">Hydrolase</keyword>
<dbReference type="OrthoDB" id="9809379at2"/>
<dbReference type="EC" id="3.4.24.-" evidence="14"/>
<dbReference type="InterPro" id="IPR041569">
    <property type="entry name" value="AAA_lid_3"/>
</dbReference>
<comment type="cofactor">
    <cofactor evidence="14">
        <name>Zn(2+)</name>
        <dbReference type="ChEBI" id="CHEBI:29105"/>
    </cofactor>
    <text evidence="14">Binds 1 zinc ion per subunit.</text>
</comment>
<dbReference type="FunFam" id="1.20.58.760:FF:000001">
    <property type="entry name" value="ATP-dependent zinc metalloprotease FtsH"/>
    <property type="match status" value="1"/>
</dbReference>
<dbReference type="CDD" id="cd19501">
    <property type="entry name" value="RecA-like_FtsH"/>
    <property type="match status" value="1"/>
</dbReference>
<evidence type="ECO:0000256" key="8">
    <source>
        <dbReference type="ARBA" id="ARBA00022833"/>
    </source>
</evidence>
<comment type="caution">
    <text evidence="18">The sequence shown here is derived from an EMBL/GenBank/DDBJ whole genome shotgun (WGS) entry which is preliminary data.</text>
</comment>
<dbReference type="InterPro" id="IPR003593">
    <property type="entry name" value="AAA+_ATPase"/>
</dbReference>
<keyword evidence="5 14" id="KW-0479">Metal-binding</keyword>
<feature type="binding site" evidence="14">
    <location>
        <begin position="204"/>
        <end position="211"/>
    </location>
    <ligand>
        <name>ATP</name>
        <dbReference type="ChEBI" id="CHEBI:30616"/>
    </ligand>
</feature>
<keyword evidence="11 14" id="KW-0482">Metalloprotease</keyword>
<keyword evidence="14" id="KW-1003">Cell membrane</keyword>
<dbReference type="Gene3D" id="1.10.8.60">
    <property type="match status" value="1"/>
</dbReference>
<evidence type="ECO:0000256" key="13">
    <source>
        <dbReference type="ARBA" id="ARBA00061570"/>
    </source>
</evidence>
<evidence type="ECO:0000256" key="15">
    <source>
        <dbReference type="RuleBase" id="RU003651"/>
    </source>
</evidence>
<keyword evidence="8 14" id="KW-0862">Zinc</keyword>
<feature type="binding site" evidence="14">
    <location>
        <position position="426"/>
    </location>
    <ligand>
        <name>Zn(2+)</name>
        <dbReference type="ChEBI" id="CHEBI:29105"/>
        <note>catalytic</note>
    </ligand>
</feature>
<dbReference type="GO" id="GO:0051301">
    <property type="term" value="P:cell division"/>
    <property type="evidence" value="ECO:0007669"/>
    <property type="project" value="UniProtKB-KW"/>
</dbReference>
<evidence type="ECO:0000256" key="12">
    <source>
        <dbReference type="ARBA" id="ARBA00023136"/>
    </source>
</evidence>
<dbReference type="InterPro" id="IPR003959">
    <property type="entry name" value="ATPase_AAA_core"/>
</dbReference>
<comment type="similarity">
    <text evidence="15">Belongs to the AAA ATPase family.</text>
</comment>
<dbReference type="InterPro" id="IPR005936">
    <property type="entry name" value="FtsH"/>
</dbReference>
<sequence length="669" mass="73408">MNRIFRYTIFYLLIFLVIIGIFGTFNGNGNPTEELSYHEFLEALDNGEITEAKIQPDQSVYIVTGTLEGAEEGETFIANLPRDNQSLMTRIDEAEAQSSTINFVPAPETSGWITFFTGIMPFIIIMVLFFFLLSQSQGGGNRVMNFGKSKAKLYDDQKKKVRFNDVAGADEEKAELVEVVDFLKDHRKFTEIGARIPKGILLVGPPGTGKTLLARAVAGEAGVPFFSISGSDFVEMFVGVGASRVRDLFENAKKNAPCIIFIDEIDAVGRQRGAGLGGGHDEREQTLNQLLVEMDGFGANEGIIIVAATNRPDILDPALLRPGRFDRQITVGRPDVKGREAVLQVHARNKPLDEAVDLNAIAQRTPGFSGADLENLLNEAALVAARRGKKKIDMTDIDEATDRVIAGPAKTSRVISKKERNIVAFHEAGHVVVGLTLDEAEKVHKVTIVPRGQAGGYAVMLPKEDRYFMTKPELLDKIAGLLGGRVAEDIVFGEVSTGAHNDFQRATGIARSMVTEYGMSDKLGPMQFGANSGGNVFLGRDFNSEQNYSDSIAYEIDKEMQAIIVEQYERTKQILTEKRDLLNLIATTLLEVETLDAQQIEHLRDHGTLPDRPVASLEKLETTTEQVHVETAGTPSLEKQLTGEADVTTGDLPKEGNVDDQFGDMNEKR</sequence>
<dbReference type="FunFam" id="1.10.8.60:FF:000001">
    <property type="entry name" value="ATP-dependent zinc metalloprotease FtsH"/>
    <property type="match status" value="1"/>
</dbReference>
<dbReference type="PROSITE" id="PS00674">
    <property type="entry name" value="AAA"/>
    <property type="match status" value="1"/>
</dbReference>
<name>A0A1C0YYF2_9BACL</name>
<evidence type="ECO:0000256" key="3">
    <source>
        <dbReference type="ARBA" id="ARBA00022670"/>
    </source>
</evidence>
<feature type="domain" description="AAA+ ATPase" evidence="17">
    <location>
        <begin position="196"/>
        <end position="335"/>
    </location>
</feature>
<feature type="transmembrane region" description="Helical" evidence="14">
    <location>
        <begin position="7"/>
        <end position="25"/>
    </location>
</feature>
<dbReference type="FunFam" id="3.40.50.300:FF:000001">
    <property type="entry name" value="ATP-dependent zinc metalloprotease FtsH"/>
    <property type="match status" value="1"/>
</dbReference>
<evidence type="ECO:0000256" key="4">
    <source>
        <dbReference type="ARBA" id="ARBA00022692"/>
    </source>
</evidence>
<keyword evidence="3 14" id="KW-0645">Protease</keyword>
<dbReference type="SMART" id="SM00382">
    <property type="entry name" value="AAA"/>
    <property type="match status" value="1"/>
</dbReference>
<dbReference type="Proteomes" id="UP000093482">
    <property type="component" value="Unassembled WGS sequence"/>
</dbReference>
<dbReference type="GO" id="GO:0006508">
    <property type="term" value="P:proteolysis"/>
    <property type="evidence" value="ECO:0007669"/>
    <property type="project" value="UniProtKB-KW"/>
</dbReference>
<dbReference type="Pfam" id="PF17862">
    <property type="entry name" value="AAA_lid_3"/>
    <property type="match status" value="1"/>
</dbReference>
<comment type="subcellular location">
    <subcellularLocation>
        <location evidence="14">Cell membrane</location>
        <topology evidence="14">Multi-pass membrane protein</topology>
        <orientation evidence="14">Cytoplasmic side</orientation>
    </subcellularLocation>
    <subcellularLocation>
        <location evidence="1">Membrane</location>
    </subcellularLocation>
</comment>
<evidence type="ECO:0000256" key="10">
    <source>
        <dbReference type="ARBA" id="ARBA00022989"/>
    </source>
</evidence>
<dbReference type="HAMAP" id="MF_01458">
    <property type="entry name" value="FtsH"/>
    <property type="match status" value="1"/>
</dbReference>
<feature type="active site" evidence="14">
    <location>
        <position position="427"/>
    </location>
</feature>
<comment type="similarity">
    <text evidence="13 14">In the central section; belongs to the AAA ATPase family.</text>
</comment>
<feature type="transmembrane region" description="Helical" evidence="14">
    <location>
        <begin position="112"/>
        <end position="133"/>
    </location>
</feature>
<dbReference type="Gene3D" id="3.40.50.300">
    <property type="entry name" value="P-loop containing nucleotide triphosphate hydrolases"/>
    <property type="match status" value="1"/>
</dbReference>
<reference evidence="18 19" key="1">
    <citation type="submission" date="2016-07" db="EMBL/GenBank/DDBJ databases">
        <title>Caryophanon latum genome sequencing.</title>
        <authorList>
            <person name="Verma A."/>
            <person name="Pal Y."/>
            <person name="Krishnamurthi S."/>
        </authorList>
    </citation>
    <scope>NUCLEOTIDE SEQUENCE [LARGE SCALE GENOMIC DNA]</scope>
    <source>
        <strain evidence="18 19">DSM 14151</strain>
    </source>
</reference>
<evidence type="ECO:0000256" key="1">
    <source>
        <dbReference type="ARBA" id="ARBA00004370"/>
    </source>
</evidence>
<evidence type="ECO:0000256" key="14">
    <source>
        <dbReference type="HAMAP-Rule" id="MF_01458"/>
    </source>
</evidence>
<dbReference type="SUPFAM" id="SSF52540">
    <property type="entry name" value="P-loop containing nucleoside triphosphate hydrolases"/>
    <property type="match status" value="1"/>
</dbReference>
<dbReference type="GO" id="GO:0005886">
    <property type="term" value="C:plasma membrane"/>
    <property type="evidence" value="ECO:0007669"/>
    <property type="project" value="UniProtKB-SubCell"/>
</dbReference>
<keyword evidence="4 14" id="KW-0812">Transmembrane</keyword>
<dbReference type="Gene3D" id="1.20.58.760">
    <property type="entry name" value="Peptidase M41"/>
    <property type="match status" value="1"/>
</dbReference>
<dbReference type="InterPro" id="IPR003960">
    <property type="entry name" value="ATPase_AAA_CS"/>
</dbReference>
<keyword evidence="12 14" id="KW-0472">Membrane</keyword>
<dbReference type="AlphaFoldDB" id="A0A1C0YYF2"/>